<gene>
    <name evidence="7" type="ORF">CAE01nite_04440</name>
</gene>
<dbReference type="InterPro" id="IPR049453">
    <property type="entry name" value="Memb_transporter_dom"/>
</dbReference>
<keyword evidence="2 5" id="KW-0812">Transmembrane</keyword>
<evidence type="ECO:0000259" key="6">
    <source>
        <dbReference type="Pfam" id="PF13515"/>
    </source>
</evidence>
<keyword evidence="8" id="KW-1185">Reference proteome</keyword>
<name>A0A512D8D1_9CELL</name>
<evidence type="ECO:0000256" key="2">
    <source>
        <dbReference type="ARBA" id="ARBA00022692"/>
    </source>
</evidence>
<dbReference type="EMBL" id="BJYY01000001">
    <property type="protein sequence ID" value="GEO32719.1"/>
    <property type="molecule type" value="Genomic_DNA"/>
</dbReference>
<feature type="transmembrane region" description="Helical" evidence="5">
    <location>
        <begin position="31"/>
        <end position="52"/>
    </location>
</feature>
<comment type="subcellular location">
    <subcellularLocation>
        <location evidence="1">Membrane</location>
        <topology evidence="1">Multi-pass membrane protein</topology>
    </subcellularLocation>
</comment>
<evidence type="ECO:0000256" key="4">
    <source>
        <dbReference type="ARBA" id="ARBA00023136"/>
    </source>
</evidence>
<dbReference type="Pfam" id="PF13515">
    <property type="entry name" value="FUSC_2"/>
    <property type="match status" value="1"/>
</dbReference>
<evidence type="ECO:0000313" key="7">
    <source>
        <dbReference type="EMBL" id="GEO32719.1"/>
    </source>
</evidence>
<reference evidence="7 8" key="1">
    <citation type="submission" date="2019-07" db="EMBL/GenBank/DDBJ databases">
        <title>Whole genome shotgun sequence of Cellulomonas aerilata NBRC 106308.</title>
        <authorList>
            <person name="Hosoyama A."/>
            <person name="Uohara A."/>
            <person name="Ohji S."/>
            <person name="Ichikawa N."/>
        </authorList>
    </citation>
    <scope>NUCLEOTIDE SEQUENCE [LARGE SCALE GENOMIC DNA]</scope>
    <source>
        <strain evidence="7 8">NBRC 106308</strain>
    </source>
</reference>
<dbReference type="GO" id="GO:0016020">
    <property type="term" value="C:membrane"/>
    <property type="evidence" value="ECO:0007669"/>
    <property type="project" value="UniProtKB-SubCell"/>
</dbReference>
<evidence type="ECO:0000256" key="3">
    <source>
        <dbReference type="ARBA" id="ARBA00022989"/>
    </source>
</evidence>
<keyword evidence="3 5" id="KW-1133">Transmembrane helix</keyword>
<dbReference type="Proteomes" id="UP000321181">
    <property type="component" value="Unassembled WGS sequence"/>
</dbReference>
<evidence type="ECO:0000256" key="5">
    <source>
        <dbReference type="SAM" id="Phobius"/>
    </source>
</evidence>
<organism evidence="7 8">
    <name type="scientific">Cellulomonas aerilata</name>
    <dbReference type="NCBI Taxonomy" id="515326"/>
    <lineage>
        <taxon>Bacteria</taxon>
        <taxon>Bacillati</taxon>
        <taxon>Actinomycetota</taxon>
        <taxon>Actinomycetes</taxon>
        <taxon>Micrococcales</taxon>
        <taxon>Cellulomonadaceae</taxon>
        <taxon>Cellulomonas</taxon>
    </lineage>
</organism>
<keyword evidence="4 5" id="KW-0472">Membrane</keyword>
<evidence type="ECO:0000313" key="8">
    <source>
        <dbReference type="Proteomes" id="UP000321181"/>
    </source>
</evidence>
<feature type="transmembrane region" description="Helical" evidence="5">
    <location>
        <begin position="105"/>
        <end position="123"/>
    </location>
</feature>
<feature type="domain" description="Integral membrane bound transporter" evidence="6">
    <location>
        <begin position="46"/>
        <end position="169"/>
    </location>
</feature>
<protein>
    <recommendedName>
        <fullName evidence="6">Integral membrane bound transporter domain-containing protein</fullName>
    </recommendedName>
</protein>
<feature type="transmembrane region" description="Helical" evidence="5">
    <location>
        <begin position="135"/>
        <end position="153"/>
    </location>
</feature>
<dbReference type="AlphaFoldDB" id="A0A512D8D1"/>
<dbReference type="RefSeq" id="WP_246130947.1">
    <property type="nucleotide sequence ID" value="NZ_BAAARM010000001.1"/>
</dbReference>
<comment type="caution">
    <text evidence="7">The sequence shown here is derived from an EMBL/GenBank/DDBJ whole genome shotgun (WGS) entry which is preliminary data.</text>
</comment>
<proteinExistence type="predicted"/>
<evidence type="ECO:0000256" key="1">
    <source>
        <dbReference type="ARBA" id="ARBA00004141"/>
    </source>
</evidence>
<sequence length="371" mass="38983">MSGARVLRVDRPSRGGQVQARVRQGVNRVRASGVAILQAGVAAGLSFAIAHYGLGHQYPFFAPISSFIALGFSQIRQLRRVAELAIGVALGVALGDVLVHVIGSGWWQIALVLMIAVAIGRFVDRGGMLATQAGVQSIVVVGLPAAVASGGPLGRWTDALVGGTVAVAVAALTPGDPRRLPRRAARAALLELAATSRLLVTGLRRADADVCEDALVRGRSSQPAFDEWRDVALAARDMARVSPRWPRYRDELTALQGAAAQGDRALRNTRVIARRSAPLCTGHHDLEGIASVLAEVATATERLAEAFGAGTSLERPRSVLAELAGRMDPFRLAPGDWQVQSVVLLMRSLAVDLLEVAGADAAAARAPLPEI</sequence>
<accession>A0A512D8D1</accession>